<reference evidence="2 3" key="1">
    <citation type="submission" date="2016-11" db="EMBL/GenBank/DDBJ databases">
        <authorList>
            <person name="Jaros S."/>
            <person name="Januszkiewicz K."/>
            <person name="Wedrychowicz H."/>
        </authorList>
    </citation>
    <scope>NUCLEOTIDE SEQUENCE [LARGE SCALE GENOMIC DNA]</scope>
    <source>
        <strain evidence="2 3">DSM 27406</strain>
    </source>
</reference>
<evidence type="ECO:0000313" key="3">
    <source>
        <dbReference type="Proteomes" id="UP000184420"/>
    </source>
</evidence>
<dbReference type="Gene3D" id="3.40.50.720">
    <property type="entry name" value="NAD(P)-binding Rossmann-like Domain"/>
    <property type="match status" value="1"/>
</dbReference>
<dbReference type="AlphaFoldDB" id="A0A1M6WIE0"/>
<dbReference type="GO" id="GO:0008641">
    <property type="term" value="F:ubiquitin-like modifier activating enzyme activity"/>
    <property type="evidence" value="ECO:0007669"/>
    <property type="project" value="InterPro"/>
</dbReference>
<dbReference type="Proteomes" id="UP000184420">
    <property type="component" value="Unassembled WGS sequence"/>
</dbReference>
<dbReference type="InterPro" id="IPR000594">
    <property type="entry name" value="ThiF_NAD_FAD-bd"/>
</dbReference>
<organism evidence="2 3">
    <name type="scientific">Chitinophaga jiangningensis</name>
    <dbReference type="NCBI Taxonomy" id="1419482"/>
    <lineage>
        <taxon>Bacteria</taxon>
        <taxon>Pseudomonadati</taxon>
        <taxon>Bacteroidota</taxon>
        <taxon>Chitinophagia</taxon>
        <taxon>Chitinophagales</taxon>
        <taxon>Chitinophagaceae</taxon>
        <taxon>Chitinophaga</taxon>
    </lineage>
</organism>
<dbReference type="SUPFAM" id="SSF69572">
    <property type="entry name" value="Activating enzymes of the ubiquitin-like proteins"/>
    <property type="match status" value="1"/>
</dbReference>
<dbReference type="Pfam" id="PF00899">
    <property type="entry name" value="ThiF"/>
    <property type="match status" value="1"/>
</dbReference>
<dbReference type="InterPro" id="IPR035985">
    <property type="entry name" value="Ubiquitin-activating_enz"/>
</dbReference>
<dbReference type="InterPro" id="IPR022500">
    <property type="entry name" value="PRTRC_ThiF"/>
</dbReference>
<dbReference type="NCBIfam" id="TIGR03736">
    <property type="entry name" value="PRTRC_ThiF"/>
    <property type="match status" value="1"/>
</dbReference>
<evidence type="ECO:0000313" key="2">
    <source>
        <dbReference type="EMBL" id="SHK93458.1"/>
    </source>
</evidence>
<name>A0A1M6WIE0_9BACT</name>
<gene>
    <name evidence="2" type="ORF">SAMN05444266_101638</name>
</gene>
<sequence length="254" mass="28179">MKIHYTAPYLLDPTHRVTIHLIGVGGTGSLCLTHLARLNEALLALGHPGIHVRCWDDDTVSEANIGRQLFSAVDIGLHKSVVLISRVNRFFGYNWEAYTEKFTGENTANIIMSCIDTAAGRIKIYNNLQKLSVNHMAPDKKPLYWLDMGNLQRTGQVVLGTISSIEQPQSTFPTCANLPTVVDIFPQLRKLKEKDQGPSCSLAEALNKQDLFINSSVANFGCQLLWRLFREGSITQHGCFVNLETCCVNPLPIG</sequence>
<protein>
    <submittedName>
        <fullName evidence="2">PRTRC system ThiF family protein</fullName>
    </submittedName>
</protein>
<keyword evidence="3" id="KW-1185">Reference proteome</keyword>
<feature type="domain" description="THIF-type NAD/FAD binding fold" evidence="1">
    <location>
        <begin position="16"/>
        <end position="134"/>
    </location>
</feature>
<evidence type="ECO:0000259" key="1">
    <source>
        <dbReference type="Pfam" id="PF00899"/>
    </source>
</evidence>
<proteinExistence type="predicted"/>
<dbReference type="EMBL" id="FRBL01000001">
    <property type="protein sequence ID" value="SHK93458.1"/>
    <property type="molecule type" value="Genomic_DNA"/>
</dbReference>
<dbReference type="STRING" id="1419482.SAMN05444266_101638"/>
<accession>A0A1M6WIE0</accession>
<dbReference type="OrthoDB" id="5298642at2"/>
<dbReference type="RefSeq" id="WP_073077938.1">
    <property type="nucleotide sequence ID" value="NZ_FRBL01000001.1"/>
</dbReference>
<dbReference type="CDD" id="cd01483">
    <property type="entry name" value="E1_enzyme_family"/>
    <property type="match status" value="1"/>
</dbReference>